<evidence type="ECO:0000256" key="5">
    <source>
        <dbReference type="ARBA" id="ARBA00022692"/>
    </source>
</evidence>
<evidence type="ECO:0000259" key="9">
    <source>
        <dbReference type="Pfam" id="PF13231"/>
    </source>
</evidence>
<name>A0A1F7GE71_9BACT</name>
<gene>
    <name evidence="10" type="ORF">A2690_02165</name>
</gene>
<evidence type="ECO:0000256" key="3">
    <source>
        <dbReference type="ARBA" id="ARBA00022676"/>
    </source>
</evidence>
<proteinExistence type="predicted"/>
<keyword evidence="4" id="KW-0808">Transferase</keyword>
<keyword evidence="6 8" id="KW-1133">Transmembrane helix</keyword>
<dbReference type="InterPro" id="IPR050297">
    <property type="entry name" value="LipidA_mod_glycosyltrf_83"/>
</dbReference>
<dbReference type="AlphaFoldDB" id="A0A1F7GE71"/>
<dbReference type="PANTHER" id="PTHR33908:SF11">
    <property type="entry name" value="MEMBRANE PROTEIN"/>
    <property type="match status" value="1"/>
</dbReference>
<comment type="subcellular location">
    <subcellularLocation>
        <location evidence="1">Cell membrane</location>
        <topology evidence="1">Multi-pass membrane protein</topology>
    </subcellularLocation>
</comment>
<dbReference type="GO" id="GO:0005886">
    <property type="term" value="C:plasma membrane"/>
    <property type="evidence" value="ECO:0007669"/>
    <property type="project" value="UniProtKB-SubCell"/>
</dbReference>
<evidence type="ECO:0000313" key="10">
    <source>
        <dbReference type="EMBL" id="OGK17153.1"/>
    </source>
</evidence>
<dbReference type="Pfam" id="PF13231">
    <property type="entry name" value="PMT_2"/>
    <property type="match status" value="1"/>
</dbReference>
<feature type="transmembrane region" description="Helical" evidence="8">
    <location>
        <begin position="221"/>
        <end position="237"/>
    </location>
</feature>
<sequence length="407" mass="46103">MLYPFFVLFNLQPIAGAVAAVVISTITLVLLYVTVNKYFSQKAALLSSLLFATSPGFIMYGRTPLYQHILPLFIVFSMYFFLSYKKKILLVLFLGITVGIGIELHRLNISLAFALLIYLVLFQKFNWRVIVGYLSGIIIGISPTLFFELRHQFLNTRLSLNYIGSQHQMLSLAKIFGEWIEGVTFFIGGNIEVIGIAILLCSVGIALNVKGLTSYSKTKKLLLILVPILVVFSFKVSALGSHYMLPLWVLLVMVLPAFSLKVLSDKIVTWIFTLLVVINIFTAVHELDNNHGYTMPSGWTLRKIQSVGKIIATDAKKHPNFNVASLLDGNTRTYPTRYTTLLYGGQPADVDQYPYNNYLYVTYDKNKSELFKVSTWEVTSLSPFKIGKEWDLKDGVILYRLDRIRKK</sequence>
<organism evidence="10 11">
    <name type="scientific">Candidatus Roizmanbacteria bacterium RIFCSPHIGHO2_01_FULL_39_12b</name>
    <dbReference type="NCBI Taxonomy" id="1802030"/>
    <lineage>
        <taxon>Bacteria</taxon>
        <taxon>Candidatus Roizmaniibacteriota</taxon>
    </lineage>
</organism>
<keyword evidence="7 8" id="KW-0472">Membrane</keyword>
<evidence type="ECO:0000313" key="11">
    <source>
        <dbReference type="Proteomes" id="UP000178372"/>
    </source>
</evidence>
<accession>A0A1F7GE71</accession>
<dbReference type="GO" id="GO:0009103">
    <property type="term" value="P:lipopolysaccharide biosynthetic process"/>
    <property type="evidence" value="ECO:0007669"/>
    <property type="project" value="UniProtKB-ARBA"/>
</dbReference>
<dbReference type="InterPro" id="IPR038731">
    <property type="entry name" value="RgtA/B/C-like"/>
</dbReference>
<reference evidence="10 11" key="1">
    <citation type="journal article" date="2016" name="Nat. Commun.">
        <title>Thousands of microbial genomes shed light on interconnected biogeochemical processes in an aquifer system.</title>
        <authorList>
            <person name="Anantharaman K."/>
            <person name="Brown C.T."/>
            <person name="Hug L.A."/>
            <person name="Sharon I."/>
            <person name="Castelle C.J."/>
            <person name="Probst A.J."/>
            <person name="Thomas B.C."/>
            <person name="Singh A."/>
            <person name="Wilkins M.J."/>
            <person name="Karaoz U."/>
            <person name="Brodie E.L."/>
            <person name="Williams K.H."/>
            <person name="Hubbard S.S."/>
            <person name="Banfield J.F."/>
        </authorList>
    </citation>
    <scope>NUCLEOTIDE SEQUENCE [LARGE SCALE GENOMIC DNA]</scope>
</reference>
<keyword evidence="3" id="KW-0328">Glycosyltransferase</keyword>
<evidence type="ECO:0000256" key="2">
    <source>
        <dbReference type="ARBA" id="ARBA00022475"/>
    </source>
</evidence>
<feature type="transmembrane region" description="Helical" evidence="8">
    <location>
        <begin position="183"/>
        <end position="209"/>
    </location>
</feature>
<comment type="caution">
    <text evidence="10">The sequence shown here is derived from an EMBL/GenBank/DDBJ whole genome shotgun (WGS) entry which is preliminary data.</text>
</comment>
<dbReference type="Proteomes" id="UP000178372">
    <property type="component" value="Unassembled WGS sequence"/>
</dbReference>
<evidence type="ECO:0000256" key="1">
    <source>
        <dbReference type="ARBA" id="ARBA00004651"/>
    </source>
</evidence>
<evidence type="ECO:0000256" key="6">
    <source>
        <dbReference type="ARBA" id="ARBA00022989"/>
    </source>
</evidence>
<feature type="transmembrane region" description="Helical" evidence="8">
    <location>
        <begin position="89"/>
        <end position="121"/>
    </location>
</feature>
<feature type="transmembrane region" description="Helical" evidence="8">
    <location>
        <begin position="6"/>
        <end position="31"/>
    </location>
</feature>
<evidence type="ECO:0000256" key="7">
    <source>
        <dbReference type="ARBA" id="ARBA00023136"/>
    </source>
</evidence>
<keyword evidence="2" id="KW-1003">Cell membrane</keyword>
<keyword evidence="5 8" id="KW-0812">Transmembrane</keyword>
<feature type="transmembrane region" description="Helical" evidence="8">
    <location>
        <begin position="127"/>
        <end position="147"/>
    </location>
</feature>
<dbReference type="EMBL" id="MFZF01000003">
    <property type="protein sequence ID" value="OGK17153.1"/>
    <property type="molecule type" value="Genomic_DNA"/>
</dbReference>
<feature type="domain" description="Glycosyltransferase RgtA/B/C/D-like" evidence="9">
    <location>
        <begin position="7"/>
        <end position="141"/>
    </location>
</feature>
<feature type="transmembrane region" description="Helical" evidence="8">
    <location>
        <begin position="267"/>
        <end position="285"/>
    </location>
</feature>
<evidence type="ECO:0000256" key="4">
    <source>
        <dbReference type="ARBA" id="ARBA00022679"/>
    </source>
</evidence>
<feature type="transmembrane region" description="Helical" evidence="8">
    <location>
        <begin position="43"/>
        <end position="59"/>
    </location>
</feature>
<protein>
    <recommendedName>
        <fullName evidence="9">Glycosyltransferase RgtA/B/C/D-like domain-containing protein</fullName>
    </recommendedName>
</protein>
<dbReference type="GO" id="GO:0016763">
    <property type="term" value="F:pentosyltransferase activity"/>
    <property type="evidence" value="ECO:0007669"/>
    <property type="project" value="TreeGrafter"/>
</dbReference>
<evidence type="ECO:0000256" key="8">
    <source>
        <dbReference type="SAM" id="Phobius"/>
    </source>
</evidence>
<dbReference type="PANTHER" id="PTHR33908">
    <property type="entry name" value="MANNOSYLTRANSFERASE YKCB-RELATED"/>
    <property type="match status" value="1"/>
</dbReference>